<dbReference type="PRINTS" id="PR00080">
    <property type="entry name" value="SDRFAMILY"/>
</dbReference>
<dbReference type="AlphaFoldDB" id="A0A1M4SKC1"/>
<dbReference type="Pfam" id="PF13561">
    <property type="entry name" value="adh_short_C2"/>
    <property type="match status" value="1"/>
</dbReference>
<dbReference type="PANTHER" id="PTHR24321:SF15">
    <property type="entry name" value="OXIDOREDUCTASE UCPA"/>
    <property type="match status" value="1"/>
</dbReference>
<dbReference type="InterPro" id="IPR002347">
    <property type="entry name" value="SDR_fam"/>
</dbReference>
<reference evidence="3 4" key="1">
    <citation type="submission" date="2016-11" db="EMBL/GenBank/DDBJ databases">
        <authorList>
            <person name="Jaros S."/>
            <person name="Januszkiewicz K."/>
            <person name="Wedrychowicz H."/>
        </authorList>
    </citation>
    <scope>NUCLEOTIDE SEQUENCE [LARGE SCALE GENOMIC DNA]</scope>
    <source>
        <strain evidence="3 4">DSM 44666</strain>
    </source>
</reference>
<dbReference type="RefSeq" id="WP_073150001.1">
    <property type="nucleotide sequence ID" value="NZ_FQVL01000001.1"/>
</dbReference>
<evidence type="ECO:0000313" key="4">
    <source>
        <dbReference type="Proteomes" id="UP000184476"/>
    </source>
</evidence>
<organism evidence="3 4">
    <name type="scientific">Seinonella peptonophila</name>
    <dbReference type="NCBI Taxonomy" id="112248"/>
    <lineage>
        <taxon>Bacteria</taxon>
        <taxon>Bacillati</taxon>
        <taxon>Bacillota</taxon>
        <taxon>Bacilli</taxon>
        <taxon>Bacillales</taxon>
        <taxon>Thermoactinomycetaceae</taxon>
        <taxon>Seinonella</taxon>
    </lineage>
</organism>
<dbReference type="SUPFAM" id="SSF51735">
    <property type="entry name" value="NAD(P)-binding Rossmann-fold domains"/>
    <property type="match status" value="1"/>
</dbReference>
<dbReference type="PANTHER" id="PTHR24321">
    <property type="entry name" value="DEHYDROGENASES, SHORT CHAIN"/>
    <property type="match status" value="1"/>
</dbReference>
<dbReference type="NCBIfam" id="NF005559">
    <property type="entry name" value="PRK07231.1"/>
    <property type="match status" value="1"/>
</dbReference>
<dbReference type="InterPro" id="IPR020904">
    <property type="entry name" value="Sc_DH/Rdtase_CS"/>
</dbReference>
<comment type="similarity">
    <text evidence="1">Belongs to the short-chain dehydrogenases/reductases (SDR) family.</text>
</comment>
<dbReference type="Gene3D" id="3.40.50.720">
    <property type="entry name" value="NAD(P)-binding Rossmann-like Domain"/>
    <property type="match status" value="1"/>
</dbReference>
<dbReference type="InterPro" id="IPR036291">
    <property type="entry name" value="NAD(P)-bd_dom_sf"/>
</dbReference>
<dbReference type="GO" id="GO:0008206">
    <property type="term" value="P:bile acid metabolic process"/>
    <property type="evidence" value="ECO:0007669"/>
    <property type="project" value="UniProtKB-ARBA"/>
</dbReference>
<protein>
    <submittedName>
        <fullName evidence="3">NAD(P)-dependent dehydrogenase, short-chain alcohol dehydrogenase family</fullName>
    </submittedName>
</protein>
<evidence type="ECO:0000256" key="2">
    <source>
        <dbReference type="ARBA" id="ARBA00023002"/>
    </source>
</evidence>
<dbReference type="Proteomes" id="UP000184476">
    <property type="component" value="Unassembled WGS sequence"/>
</dbReference>
<dbReference type="OrthoDB" id="286404at2"/>
<proteinExistence type="inferred from homology"/>
<accession>A0A1M4SKC1</accession>
<dbReference type="GO" id="GO:0016491">
    <property type="term" value="F:oxidoreductase activity"/>
    <property type="evidence" value="ECO:0007669"/>
    <property type="project" value="UniProtKB-KW"/>
</dbReference>
<dbReference type="PROSITE" id="PS00061">
    <property type="entry name" value="ADH_SHORT"/>
    <property type="match status" value="1"/>
</dbReference>
<dbReference type="FunFam" id="3.40.50.720:FF:000084">
    <property type="entry name" value="Short-chain dehydrogenase reductase"/>
    <property type="match status" value="1"/>
</dbReference>
<keyword evidence="4" id="KW-1185">Reference proteome</keyword>
<dbReference type="STRING" id="112248.SAMN05444392_10114"/>
<sequence>MRLKDKVTVITGAGKGIGKETAFLFAKEGAHVIVTDFDASIGESVCEEISQTCATTAFVPLDVRYEEEWIQMCQFVIARFGRMDILVNNAGIAMQDTIEDCSYEQWRKVHEVNLDGVFLGTKHGIRTMKRNRQGSIINLSSIEGNIAEPHLVAYNSSKGGVRLLTKSAALHCAKSGYGIRVNSVHPGYLHTPMHDHFSQKQLKEITDRHPIGYLGQAIDVAYGILYLATEESRFVTGSELVIDGGYTAQ</sequence>
<dbReference type="PRINTS" id="PR00081">
    <property type="entry name" value="GDHRDH"/>
</dbReference>
<gene>
    <name evidence="3" type="ORF">SAMN05444392_10114</name>
</gene>
<evidence type="ECO:0000256" key="1">
    <source>
        <dbReference type="ARBA" id="ARBA00006484"/>
    </source>
</evidence>
<dbReference type="EMBL" id="FQVL01000001">
    <property type="protein sequence ID" value="SHE32602.1"/>
    <property type="molecule type" value="Genomic_DNA"/>
</dbReference>
<evidence type="ECO:0000313" key="3">
    <source>
        <dbReference type="EMBL" id="SHE32602.1"/>
    </source>
</evidence>
<keyword evidence="2" id="KW-0560">Oxidoreductase</keyword>
<name>A0A1M4SKC1_9BACL</name>